<dbReference type="RefSeq" id="WP_092258913.1">
    <property type="nucleotide sequence ID" value="NZ_CP047199.1"/>
</dbReference>
<feature type="domain" description="GtrA/DPMS transmembrane" evidence="8">
    <location>
        <begin position="46"/>
        <end position="166"/>
    </location>
</feature>
<feature type="transmembrane region" description="Helical" evidence="7">
    <location>
        <begin position="146"/>
        <end position="165"/>
    </location>
</feature>
<evidence type="ECO:0000313" key="10">
    <source>
        <dbReference type="Proteomes" id="UP000198929"/>
    </source>
</evidence>
<dbReference type="GO" id="GO:0005886">
    <property type="term" value="C:plasma membrane"/>
    <property type="evidence" value="ECO:0007669"/>
    <property type="project" value="TreeGrafter"/>
</dbReference>
<accession>A0A1H9U4U0</accession>
<keyword evidence="10" id="KW-1185">Reference proteome</keyword>
<protein>
    <submittedName>
        <fullName evidence="9">Putative flippase GtrA (Transmembrane translocase of bactoprenol-linked glucose)</fullName>
    </submittedName>
</protein>
<evidence type="ECO:0000256" key="1">
    <source>
        <dbReference type="ARBA" id="ARBA00004141"/>
    </source>
</evidence>
<organism evidence="9 10">
    <name type="scientific">Corynebacterium cystitidis DSM 20524</name>
    <dbReference type="NCBI Taxonomy" id="1121357"/>
    <lineage>
        <taxon>Bacteria</taxon>
        <taxon>Bacillati</taxon>
        <taxon>Actinomycetota</taxon>
        <taxon>Actinomycetes</taxon>
        <taxon>Mycobacteriales</taxon>
        <taxon>Corynebacteriaceae</taxon>
        <taxon>Corynebacterium</taxon>
    </lineage>
</organism>
<evidence type="ECO:0000256" key="4">
    <source>
        <dbReference type="ARBA" id="ARBA00022989"/>
    </source>
</evidence>
<evidence type="ECO:0000256" key="5">
    <source>
        <dbReference type="ARBA" id="ARBA00023136"/>
    </source>
</evidence>
<dbReference type="AlphaFoldDB" id="A0A1H9U4U0"/>
<feature type="transmembrane region" description="Helical" evidence="7">
    <location>
        <begin position="78"/>
        <end position="95"/>
    </location>
</feature>
<evidence type="ECO:0000256" key="6">
    <source>
        <dbReference type="SAM" id="MobiDB-lite"/>
    </source>
</evidence>
<dbReference type="STRING" id="1121357.SAMN05661109_01657"/>
<dbReference type="PANTHER" id="PTHR38459:SF6">
    <property type="entry name" value="ARABINOGALACTAN BIOSYNTHESIS RECRUITING PROTEIN RV3789"/>
    <property type="match status" value="1"/>
</dbReference>
<dbReference type="PANTHER" id="PTHR38459">
    <property type="entry name" value="PROPHAGE BACTOPRENOL-LINKED GLUCOSE TRANSLOCASE HOMOLOG"/>
    <property type="match status" value="1"/>
</dbReference>
<dbReference type="InterPro" id="IPR007267">
    <property type="entry name" value="GtrA_DPMS_TM"/>
</dbReference>
<feature type="region of interest" description="Disordered" evidence="6">
    <location>
        <begin position="1"/>
        <end position="32"/>
    </location>
</feature>
<evidence type="ECO:0000259" key="8">
    <source>
        <dbReference type="Pfam" id="PF04138"/>
    </source>
</evidence>
<sequence length="169" mass="18660">MPTMPPEPTPEQQAAMSSTSRDERATAESPKEKRFDDSSAIVQLVRFTAVGIFTALIDWSLTMLFTHVVGWDRQVAKAIGWVFGTLAAYLLNSKFTFKSAVSARKALAVFILYASTFAIQQLMYWVTNAPLIAIGFEGGVKDTISFVIAQGVATITNFVLQRVLIFKKD</sequence>
<evidence type="ECO:0000256" key="2">
    <source>
        <dbReference type="ARBA" id="ARBA00009399"/>
    </source>
</evidence>
<keyword evidence="3 7" id="KW-0812">Transmembrane</keyword>
<feature type="compositionally biased region" description="Basic and acidic residues" evidence="6">
    <location>
        <begin position="20"/>
        <end position="32"/>
    </location>
</feature>
<evidence type="ECO:0000256" key="3">
    <source>
        <dbReference type="ARBA" id="ARBA00022692"/>
    </source>
</evidence>
<dbReference type="EMBL" id="FOGQ01000007">
    <property type="protein sequence ID" value="SES04389.1"/>
    <property type="molecule type" value="Genomic_DNA"/>
</dbReference>
<dbReference type="Pfam" id="PF04138">
    <property type="entry name" value="GtrA_DPMS_TM"/>
    <property type="match status" value="1"/>
</dbReference>
<evidence type="ECO:0000313" key="9">
    <source>
        <dbReference type="EMBL" id="SES04389.1"/>
    </source>
</evidence>
<feature type="transmembrane region" description="Helical" evidence="7">
    <location>
        <begin position="44"/>
        <end position="66"/>
    </location>
</feature>
<keyword evidence="5 7" id="KW-0472">Membrane</keyword>
<comment type="subcellular location">
    <subcellularLocation>
        <location evidence="1">Membrane</location>
        <topology evidence="1">Multi-pass membrane protein</topology>
    </subcellularLocation>
</comment>
<name>A0A1H9U4U0_9CORY</name>
<gene>
    <name evidence="9" type="ORF">SAMN05661109_01657</name>
</gene>
<proteinExistence type="inferred from homology"/>
<reference evidence="10" key="1">
    <citation type="submission" date="2016-10" db="EMBL/GenBank/DDBJ databases">
        <authorList>
            <person name="Varghese N."/>
            <person name="Submissions S."/>
        </authorList>
    </citation>
    <scope>NUCLEOTIDE SEQUENCE [LARGE SCALE GENOMIC DNA]</scope>
    <source>
        <strain evidence="10">DSM 20524</strain>
    </source>
</reference>
<dbReference type="GO" id="GO:0000271">
    <property type="term" value="P:polysaccharide biosynthetic process"/>
    <property type="evidence" value="ECO:0007669"/>
    <property type="project" value="InterPro"/>
</dbReference>
<feature type="transmembrane region" description="Helical" evidence="7">
    <location>
        <begin position="107"/>
        <end position="126"/>
    </location>
</feature>
<comment type="similarity">
    <text evidence="2">Belongs to the GtrA family.</text>
</comment>
<dbReference type="Proteomes" id="UP000198929">
    <property type="component" value="Unassembled WGS sequence"/>
</dbReference>
<evidence type="ECO:0000256" key="7">
    <source>
        <dbReference type="SAM" id="Phobius"/>
    </source>
</evidence>
<keyword evidence="4 7" id="KW-1133">Transmembrane helix</keyword>
<dbReference type="InterPro" id="IPR051401">
    <property type="entry name" value="GtrA_CellWall_Glycosyl"/>
</dbReference>